<accession>A0A1N6QCN1</accession>
<evidence type="ECO:0000313" key="1">
    <source>
        <dbReference type="EMBL" id="SIQ14344.1"/>
    </source>
</evidence>
<proteinExistence type="predicted"/>
<reference evidence="1 2" key="1">
    <citation type="submission" date="2017-01" db="EMBL/GenBank/DDBJ databases">
        <authorList>
            <person name="Mah S.A."/>
            <person name="Swanson W.J."/>
            <person name="Moy G.W."/>
            <person name="Vacquier V.D."/>
        </authorList>
    </citation>
    <scope>NUCLEOTIDE SEQUENCE [LARGE SCALE GENOMIC DNA]</scope>
    <source>
        <strain evidence="1 2">RU36E</strain>
    </source>
</reference>
<evidence type="ECO:0000313" key="2">
    <source>
        <dbReference type="Proteomes" id="UP000185841"/>
    </source>
</evidence>
<name>A0A1N6QCN1_AQUAC</name>
<organism evidence="1 2">
    <name type="scientific">Aquipseudomonas alcaligenes</name>
    <name type="common">Pseudomonas alcaligenes</name>
    <dbReference type="NCBI Taxonomy" id="43263"/>
    <lineage>
        <taxon>Bacteria</taxon>
        <taxon>Pseudomonadati</taxon>
        <taxon>Pseudomonadota</taxon>
        <taxon>Gammaproteobacteria</taxon>
        <taxon>Pseudomonadales</taxon>
        <taxon>Pseudomonadaceae</taxon>
        <taxon>Aquipseudomonas</taxon>
    </lineage>
</organism>
<sequence>MTVADAECAVKRKQTRKELFMIELDQVVPWDLIDFNRSPAFKIGDG</sequence>
<dbReference type="EMBL" id="FTMP01000002">
    <property type="protein sequence ID" value="SIQ14344.1"/>
    <property type="molecule type" value="Genomic_DNA"/>
</dbReference>
<dbReference type="AlphaFoldDB" id="A0A1N6QCN1"/>
<gene>
    <name evidence="1" type="ORF">SAMN05878282_102377</name>
</gene>
<protein>
    <recommendedName>
        <fullName evidence="3">IS5/IS1182 family transposase</fullName>
    </recommendedName>
</protein>
<evidence type="ECO:0008006" key="3">
    <source>
        <dbReference type="Google" id="ProtNLM"/>
    </source>
</evidence>
<dbReference type="Proteomes" id="UP000185841">
    <property type="component" value="Unassembled WGS sequence"/>
</dbReference>